<dbReference type="AlphaFoldDB" id="A0A7T4BNE3"/>
<evidence type="ECO:0000313" key="3">
    <source>
        <dbReference type="EMBL" id="QRP69835.1"/>
    </source>
</evidence>
<organism evidence="2 4">
    <name type="scientific">Corynebacterium glucuronolyticum</name>
    <dbReference type="NCBI Taxonomy" id="39791"/>
    <lineage>
        <taxon>Bacteria</taxon>
        <taxon>Bacillati</taxon>
        <taxon>Actinomycetota</taxon>
        <taxon>Actinomycetes</taxon>
        <taxon>Mycobacteriales</taxon>
        <taxon>Corynebacteriaceae</taxon>
        <taxon>Corynebacterium</taxon>
    </lineage>
</organism>
<reference evidence="2 4" key="1">
    <citation type="submission" date="2020-12" db="EMBL/GenBank/DDBJ databases">
        <title>FDA dAtabase for Regulatory Grade micrObial Sequences (FDA-ARGOS): Supporting development and validation of Infectious Disease Dx tests.</title>
        <authorList>
            <person name="Sproer C."/>
            <person name="Gronow S."/>
            <person name="Severitt S."/>
            <person name="Schroder I."/>
            <person name="Tallon L."/>
            <person name="Sadzewicz L."/>
            <person name="Zhao X."/>
            <person name="Boylan J."/>
            <person name="Ott S."/>
            <person name="Bowen H."/>
            <person name="Vavikolanu K."/>
            <person name="Mehta A."/>
            <person name="Aluvathingal J."/>
            <person name="Nadendla S."/>
            <person name="Lowell S."/>
            <person name="Myers T."/>
            <person name="Yan Y."/>
            <person name="Sichtig H."/>
        </authorList>
    </citation>
    <scope>NUCLEOTIDE SEQUENCE [LARGE SCALE GENOMIC DNA]</scope>
    <source>
        <strain evidence="2 4">FDAARGOS_1053</strain>
        <strain evidence="3">FDAARGOS_1191</strain>
    </source>
</reference>
<evidence type="ECO:0000313" key="4">
    <source>
        <dbReference type="Proteomes" id="UP000596145"/>
    </source>
</evidence>
<dbReference type="EMBL" id="CP069534">
    <property type="protein sequence ID" value="QRP69835.1"/>
    <property type="molecule type" value="Genomic_DNA"/>
</dbReference>
<dbReference type="Proteomes" id="UP000617681">
    <property type="component" value="Chromosome"/>
</dbReference>
<accession>A0A7T4BNE3</accession>
<dbReference type="Pfam" id="PF18726">
    <property type="entry name" value="HEPN_SAV_6107"/>
    <property type="match status" value="1"/>
</dbReference>
<proteinExistence type="predicted"/>
<dbReference type="RefSeq" id="WP_005389454.1">
    <property type="nucleotide sequence ID" value="NZ_CP066007.1"/>
</dbReference>
<dbReference type="InterPro" id="IPR040891">
    <property type="entry name" value="HEPN_SAV_6107"/>
</dbReference>
<dbReference type="Proteomes" id="UP000596145">
    <property type="component" value="Chromosome"/>
</dbReference>
<evidence type="ECO:0000313" key="2">
    <source>
        <dbReference type="EMBL" id="QQB45417.1"/>
    </source>
</evidence>
<feature type="domain" description="SAV-6107-like HEPN" evidence="1">
    <location>
        <begin position="48"/>
        <end position="131"/>
    </location>
</feature>
<dbReference type="GeneID" id="92760448"/>
<dbReference type="EMBL" id="CP066007">
    <property type="protein sequence ID" value="QQB45417.1"/>
    <property type="molecule type" value="Genomic_DNA"/>
</dbReference>
<evidence type="ECO:0000259" key="1">
    <source>
        <dbReference type="Pfam" id="PF18726"/>
    </source>
</evidence>
<dbReference type="OrthoDB" id="4421226at2"/>
<gene>
    <name evidence="2" type="ORF">I6I10_07690</name>
    <name evidence="3" type="ORF">I6J21_08475</name>
</gene>
<sequence>MMAGNVVSATVGAIKRQDPSAVFMAKAHGLLLAAEKAYQDGRYSDALEQGYQAALRIAGSRISPLSQRKRKRAGVSVWEKLASVDEAGEAQAQIFEPYSAVRSRVLNGLDKDVSPICVRRLLAHVSEFIDFAERERGWLSPAA</sequence>
<name>A0A7T4BNE3_9CORY</name>
<protein>
    <recommendedName>
        <fullName evidence="1">SAV-6107-like HEPN domain-containing protein</fullName>
    </recommendedName>
</protein>